<feature type="chain" id="PRO_5045793497" description="Secreted protein" evidence="1">
    <location>
        <begin position="21"/>
        <end position="86"/>
    </location>
</feature>
<gene>
    <name evidence="2" type="ORF">PG996_009126</name>
</gene>
<evidence type="ECO:0000256" key="1">
    <source>
        <dbReference type="SAM" id="SignalP"/>
    </source>
</evidence>
<feature type="signal peptide" evidence="1">
    <location>
        <begin position="1"/>
        <end position="20"/>
    </location>
</feature>
<reference evidence="2 3" key="1">
    <citation type="submission" date="2023-01" db="EMBL/GenBank/DDBJ databases">
        <title>Analysis of 21 Apiospora genomes using comparative genomics revels a genus with tremendous synthesis potential of carbohydrate active enzymes and secondary metabolites.</title>
        <authorList>
            <person name="Sorensen T."/>
        </authorList>
    </citation>
    <scope>NUCLEOTIDE SEQUENCE [LARGE SCALE GENOMIC DNA]</scope>
    <source>
        <strain evidence="2 3">CBS 83171</strain>
    </source>
</reference>
<dbReference type="EMBL" id="JAQQWM010000006">
    <property type="protein sequence ID" value="KAK8059196.1"/>
    <property type="molecule type" value="Genomic_DNA"/>
</dbReference>
<name>A0ABR1UM97_9PEZI</name>
<evidence type="ECO:0000313" key="3">
    <source>
        <dbReference type="Proteomes" id="UP001446871"/>
    </source>
</evidence>
<proteinExistence type="predicted"/>
<sequence length="86" mass="9533">MFLIMLLRLACLSFLALASAAPANDVLKFPDSSHARLTAAPICSGRPATAPELIVHNLAYRSSEDPPRLRRPRRPVCLPLLHQLRH</sequence>
<dbReference type="Proteomes" id="UP001446871">
    <property type="component" value="Unassembled WGS sequence"/>
</dbReference>
<keyword evidence="3" id="KW-1185">Reference proteome</keyword>
<organism evidence="2 3">
    <name type="scientific">Apiospora saccharicola</name>
    <dbReference type="NCBI Taxonomy" id="335842"/>
    <lineage>
        <taxon>Eukaryota</taxon>
        <taxon>Fungi</taxon>
        <taxon>Dikarya</taxon>
        <taxon>Ascomycota</taxon>
        <taxon>Pezizomycotina</taxon>
        <taxon>Sordariomycetes</taxon>
        <taxon>Xylariomycetidae</taxon>
        <taxon>Amphisphaeriales</taxon>
        <taxon>Apiosporaceae</taxon>
        <taxon>Apiospora</taxon>
    </lineage>
</organism>
<comment type="caution">
    <text evidence="2">The sequence shown here is derived from an EMBL/GenBank/DDBJ whole genome shotgun (WGS) entry which is preliminary data.</text>
</comment>
<evidence type="ECO:0000313" key="2">
    <source>
        <dbReference type="EMBL" id="KAK8059196.1"/>
    </source>
</evidence>
<protein>
    <recommendedName>
        <fullName evidence="4">Secreted protein</fullName>
    </recommendedName>
</protein>
<evidence type="ECO:0008006" key="4">
    <source>
        <dbReference type="Google" id="ProtNLM"/>
    </source>
</evidence>
<keyword evidence="1" id="KW-0732">Signal</keyword>
<accession>A0ABR1UM97</accession>